<keyword evidence="4 6" id="KW-0805">Transcription regulation</keyword>
<comment type="function">
    <text evidence="6">Involved in transcription antitermination. Required for transcription of ribosomal RNA (rRNA) genes. Binds specifically to the boxA antiterminator sequence of the ribosomal RNA (rrn) operons.</text>
</comment>
<feature type="domain" description="NusB/RsmB/TIM44" evidence="7">
    <location>
        <begin position="5"/>
        <end position="125"/>
    </location>
</feature>
<dbReference type="InterPro" id="IPR035926">
    <property type="entry name" value="NusB-like_sf"/>
</dbReference>
<dbReference type="EMBL" id="BAAACZ010000009">
    <property type="protein sequence ID" value="GAA0458091.1"/>
    <property type="molecule type" value="Genomic_DNA"/>
</dbReference>
<protein>
    <recommendedName>
        <fullName evidence="6">Transcription antitermination protein NusB</fullName>
    </recommendedName>
    <alternativeName>
        <fullName evidence="6">Antitermination factor NusB</fullName>
    </alternativeName>
</protein>
<evidence type="ECO:0000256" key="4">
    <source>
        <dbReference type="ARBA" id="ARBA00023015"/>
    </source>
</evidence>
<organism evidence="8 9">
    <name type="scientific">Alkalibacillus silvisoli</name>
    <dbReference type="NCBI Taxonomy" id="392823"/>
    <lineage>
        <taxon>Bacteria</taxon>
        <taxon>Bacillati</taxon>
        <taxon>Bacillota</taxon>
        <taxon>Bacilli</taxon>
        <taxon>Bacillales</taxon>
        <taxon>Bacillaceae</taxon>
        <taxon>Alkalibacillus</taxon>
    </lineage>
</organism>
<dbReference type="InterPro" id="IPR011605">
    <property type="entry name" value="NusB_fam"/>
</dbReference>
<gene>
    <name evidence="6 8" type="primary">nusB</name>
    <name evidence="8" type="ORF">GCM10008935_11440</name>
</gene>
<evidence type="ECO:0000256" key="1">
    <source>
        <dbReference type="ARBA" id="ARBA00005952"/>
    </source>
</evidence>
<keyword evidence="2 6" id="KW-0889">Transcription antitermination</keyword>
<keyword evidence="5 6" id="KW-0804">Transcription</keyword>
<evidence type="ECO:0000259" key="7">
    <source>
        <dbReference type="Pfam" id="PF01029"/>
    </source>
</evidence>
<evidence type="ECO:0000256" key="3">
    <source>
        <dbReference type="ARBA" id="ARBA00022884"/>
    </source>
</evidence>
<name>A0ABN0ZUE9_9BACI</name>
<dbReference type="SUPFAM" id="SSF48013">
    <property type="entry name" value="NusB-like"/>
    <property type="match status" value="1"/>
</dbReference>
<evidence type="ECO:0000256" key="2">
    <source>
        <dbReference type="ARBA" id="ARBA00022814"/>
    </source>
</evidence>
<comment type="similarity">
    <text evidence="1 6">Belongs to the NusB family.</text>
</comment>
<dbReference type="PANTHER" id="PTHR11078">
    <property type="entry name" value="N UTILIZATION SUBSTANCE PROTEIN B-RELATED"/>
    <property type="match status" value="1"/>
</dbReference>
<dbReference type="PANTHER" id="PTHR11078:SF3">
    <property type="entry name" value="ANTITERMINATION NUSB DOMAIN-CONTAINING PROTEIN"/>
    <property type="match status" value="1"/>
</dbReference>
<proteinExistence type="inferred from homology"/>
<evidence type="ECO:0000256" key="5">
    <source>
        <dbReference type="ARBA" id="ARBA00023163"/>
    </source>
</evidence>
<dbReference type="Pfam" id="PF01029">
    <property type="entry name" value="NusB"/>
    <property type="match status" value="1"/>
</dbReference>
<dbReference type="NCBIfam" id="TIGR01951">
    <property type="entry name" value="nusB"/>
    <property type="match status" value="1"/>
</dbReference>
<accession>A0ABN0ZUE9</accession>
<keyword evidence="9" id="KW-1185">Reference proteome</keyword>
<sequence>MSRRHSRETAFQVLFQIDINKEAKHDDLFKVMDGDISVFAIQIIKGVIEKKKELDQIIEENLENWSISRIGAVEKTLLRIAVYEMKHVEETPYKVAVNEAVELAKRFHDEQSGKFINGVLSKITRS</sequence>
<dbReference type="NCBIfam" id="NF001223">
    <property type="entry name" value="PRK00202.1-1"/>
    <property type="match status" value="1"/>
</dbReference>
<dbReference type="HAMAP" id="MF_00073">
    <property type="entry name" value="NusB"/>
    <property type="match status" value="1"/>
</dbReference>
<evidence type="ECO:0000313" key="8">
    <source>
        <dbReference type="EMBL" id="GAA0458091.1"/>
    </source>
</evidence>
<keyword evidence="3 6" id="KW-0694">RNA-binding</keyword>
<dbReference type="Gene3D" id="1.10.940.10">
    <property type="entry name" value="NusB-like"/>
    <property type="match status" value="1"/>
</dbReference>
<comment type="caution">
    <text evidence="8">The sequence shown here is derived from an EMBL/GenBank/DDBJ whole genome shotgun (WGS) entry which is preliminary data.</text>
</comment>
<reference evidence="8 9" key="1">
    <citation type="journal article" date="2019" name="Int. J. Syst. Evol. Microbiol.">
        <title>The Global Catalogue of Microorganisms (GCM) 10K type strain sequencing project: providing services to taxonomists for standard genome sequencing and annotation.</title>
        <authorList>
            <consortium name="The Broad Institute Genomics Platform"/>
            <consortium name="The Broad Institute Genome Sequencing Center for Infectious Disease"/>
            <person name="Wu L."/>
            <person name="Ma J."/>
        </authorList>
    </citation>
    <scope>NUCLEOTIDE SEQUENCE [LARGE SCALE GENOMIC DNA]</scope>
    <source>
        <strain evidence="8 9">JCM 14193</strain>
    </source>
</reference>
<evidence type="ECO:0000313" key="9">
    <source>
        <dbReference type="Proteomes" id="UP001500740"/>
    </source>
</evidence>
<dbReference type="Proteomes" id="UP001500740">
    <property type="component" value="Unassembled WGS sequence"/>
</dbReference>
<dbReference type="InterPro" id="IPR006027">
    <property type="entry name" value="NusB_RsmB_TIM44"/>
</dbReference>
<evidence type="ECO:0000256" key="6">
    <source>
        <dbReference type="HAMAP-Rule" id="MF_00073"/>
    </source>
</evidence>
<dbReference type="RefSeq" id="WP_343782373.1">
    <property type="nucleotide sequence ID" value="NZ_BAAACZ010000009.1"/>
</dbReference>